<name>A0ABX8I2W5_9ASCO</name>
<accession>A0ABX8I2W5</accession>
<comment type="subcellular location">
    <subcellularLocation>
        <location evidence="1">Mitochondrion</location>
    </subcellularLocation>
</comment>
<gene>
    <name evidence="7" type="ORF">CA3LBN_001016</name>
</gene>
<evidence type="ECO:0000256" key="1">
    <source>
        <dbReference type="ARBA" id="ARBA00004173"/>
    </source>
</evidence>
<keyword evidence="3" id="KW-0689">Ribosomal protein</keyword>
<dbReference type="InterPro" id="IPR013219">
    <property type="entry name" value="Ribosomal_mS33"/>
</dbReference>
<dbReference type="Pfam" id="PF08293">
    <property type="entry name" value="MRP-S33"/>
    <property type="match status" value="1"/>
</dbReference>
<evidence type="ECO:0000256" key="6">
    <source>
        <dbReference type="ARBA" id="ARBA00035132"/>
    </source>
</evidence>
<evidence type="ECO:0000256" key="4">
    <source>
        <dbReference type="ARBA" id="ARBA00023128"/>
    </source>
</evidence>
<protein>
    <recommendedName>
        <fullName evidence="6">Small ribosomal subunit protein mS33</fullName>
    </recommendedName>
</protein>
<evidence type="ECO:0000313" key="7">
    <source>
        <dbReference type="EMBL" id="QWU86798.1"/>
    </source>
</evidence>
<dbReference type="PANTHER" id="PTHR13362:SF2">
    <property type="entry name" value="SMALL RIBOSOMAL SUBUNIT PROTEIN MS33"/>
    <property type="match status" value="1"/>
</dbReference>
<dbReference type="PANTHER" id="PTHR13362">
    <property type="entry name" value="MITOCHONDRIAL RIBOSOMAL PROTEIN S33"/>
    <property type="match status" value="1"/>
</dbReference>
<reference evidence="7 8" key="1">
    <citation type="submission" date="2021-06" db="EMBL/GenBank/DDBJ databases">
        <title>Candida outbreak in Lebanon.</title>
        <authorList>
            <person name="Finianos M."/>
        </authorList>
    </citation>
    <scope>NUCLEOTIDE SEQUENCE [LARGE SCALE GENOMIC DNA]</scope>
    <source>
        <strain evidence="7">CA3LBN</strain>
    </source>
</reference>
<evidence type="ECO:0000256" key="2">
    <source>
        <dbReference type="ARBA" id="ARBA00008970"/>
    </source>
</evidence>
<keyword evidence="4" id="KW-0496">Mitochondrion</keyword>
<organism evidence="7 8">
    <name type="scientific">Candidozyma haemuli</name>
    <dbReference type="NCBI Taxonomy" id="45357"/>
    <lineage>
        <taxon>Eukaryota</taxon>
        <taxon>Fungi</taxon>
        <taxon>Dikarya</taxon>
        <taxon>Ascomycota</taxon>
        <taxon>Saccharomycotina</taxon>
        <taxon>Pichiomycetes</taxon>
        <taxon>Metschnikowiaceae</taxon>
        <taxon>Candidozyma</taxon>
    </lineage>
</organism>
<comment type="similarity">
    <text evidence="2">Belongs to the mitochondrion-specific ribosomal protein mS33 family.</text>
</comment>
<sequence length="127" mass="14811">MLIRNIPPRPSLNTPAKFFYDLKPPMSLLKSLPSKTRLAQVKKLSASIFGETYNPHHVRNGNKILRQPLKGPKLLSWYGNNDAMPTFKDFKKWFPELDLVDPREEERLRMVVDRKKRNKGAPKKKKS</sequence>
<evidence type="ECO:0000256" key="5">
    <source>
        <dbReference type="ARBA" id="ARBA00023274"/>
    </source>
</evidence>
<proteinExistence type="inferred from homology"/>
<evidence type="ECO:0000256" key="3">
    <source>
        <dbReference type="ARBA" id="ARBA00022980"/>
    </source>
</evidence>
<dbReference type="EMBL" id="CP076661">
    <property type="protein sequence ID" value="QWU86798.1"/>
    <property type="molecule type" value="Genomic_DNA"/>
</dbReference>
<keyword evidence="5" id="KW-0687">Ribonucleoprotein</keyword>
<dbReference type="Proteomes" id="UP000825434">
    <property type="component" value="Chromosome 1"/>
</dbReference>
<evidence type="ECO:0000313" key="8">
    <source>
        <dbReference type="Proteomes" id="UP000825434"/>
    </source>
</evidence>
<keyword evidence="8" id="KW-1185">Reference proteome</keyword>